<feature type="compositionally biased region" description="Polar residues" evidence="1">
    <location>
        <begin position="352"/>
        <end position="372"/>
    </location>
</feature>
<evidence type="ECO:0000313" key="2">
    <source>
        <dbReference type="EMBL" id="TWU65298.1"/>
    </source>
</evidence>
<sequence>MPSVSPSTLPPSFGSLSAIALVTLLSPGWLPIDVVDASDTRPVQFDLHPVVAAHTVDPNDASVVQIQLKVSSIVPSIHDRPMDQWTLRLIPRNDRLVVRDYSPQTSGASHLDGSIDVKVTEEDSESFGLASVVSYGPASADAGVDNINKTIESRSFRELPQLRAITAAGTIRHGRGVYYQLRHDRQQILEGEKCFTVTYQVPNDWQAGLFDVFIEAKRQTRPFGRFETVERTVATQHFTVAAYRPDNQVAKAWAYDLFHAEAELRNATTQWQQMRNQSGGFPAMLQSLASTMDHLANASDGARHHDRDQWLEGLLQADVDPYTNPAVRRLPVDLRVLAIAYCDKRDELSAIETQPVDTPSSQAERLVSNRTDGASDRGN</sequence>
<feature type="region of interest" description="Disordered" evidence="1">
    <location>
        <begin position="352"/>
        <end position="379"/>
    </location>
</feature>
<dbReference type="AlphaFoldDB" id="A0A5C6FV98"/>
<proteinExistence type="predicted"/>
<gene>
    <name evidence="2" type="ORF">V7x_08440</name>
</gene>
<dbReference type="RefSeq" id="WP_146411124.1">
    <property type="nucleotide sequence ID" value="NZ_SJPZ01000001.1"/>
</dbReference>
<comment type="caution">
    <text evidence="2">The sequence shown here is derived from an EMBL/GenBank/DDBJ whole genome shotgun (WGS) entry which is preliminary data.</text>
</comment>
<evidence type="ECO:0000313" key="3">
    <source>
        <dbReference type="Proteomes" id="UP000316476"/>
    </source>
</evidence>
<reference evidence="2 3" key="1">
    <citation type="submission" date="2019-02" db="EMBL/GenBank/DDBJ databases">
        <title>Deep-cultivation of Planctomycetes and their phenomic and genomic characterization uncovers novel biology.</title>
        <authorList>
            <person name="Wiegand S."/>
            <person name="Jogler M."/>
            <person name="Boedeker C."/>
            <person name="Pinto D."/>
            <person name="Vollmers J."/>
            <person name="Rivas-Marin E."/>
            <person name="Kohn T."/>
            <person name="Peeters S.H."/>
            <person name="Heuer A."/>
            <person name="Rast P."/>
            <person name="Oberbeckmann S."/>
            <person name="Bunk B."/>
            <person name="Jeske O."/>
            <person name="Meyerdierks A."/>
            <person name="Storesund J.E."/>
            <person name="Kallscheuer N."/>
            <person name="Luecker S."/>
            <person name="Lage O.M."/>
            <person name="Pohl T."/>
            <person name="Merkel B.J."/>
            <person name="Hornburger P."/>
            <person name="Mueller R.-W."/>
            <person name="Bruemmer F."/>
            <person name="Labrenz M."/>
            <person name="Spormann A.M."/>
            <person name="Op Den Camp H."/>
            <person name="Overmann J."/>
            <person name="Amann R."/>
            <person name="Jetten M.S.M."/>
            <person name="Mascher T."/>
            <person name="Medema M.H."/>
            <person name="Devos D.P."/>
            <person name="Kaster A.-K."/>
            <person name="Ovreas L."/>
            <person name="Rohde M."/>
            <person name="Galperin M.Y."/>
            <person name="Jogler C."/>
        </authorList>
    </citation>
    <scope>NUCLEOTIDE SEQUENCE [LARGE SCALE GENOMIC DNA]</scope>
    <source>
        <strain evidence="2 3">V7</strain>
    </source>
</reference>
<name>A0A5C6FV98_9PLAN</name>
<organism evidence="2 3">
    <name type="scientific">Crateriforma conspicua</name>
    <dbReference type="NCBI Taxonomy" id="2527996"/>
    <lineage>
        <taxon>Bacteria</taxon>
        <taxon>Pseudomonadati</taxon>
        <taxon>Planctomycetota</taxon>
        <taxon>Planctomycetia</taxon>
        <taxon>Planctomycetales</taxon>
        <taxon>Planctomycetaceae</taxon>
        <taxon>Crateriforma</taxon>
    </lineage>
</organism>
<evidence type="ECO:0000256" key="1">
    <source>
        <dbReference type="SAM" id="MobiDB-lite"/>
    </source>
</evidence>
<accession>A0A5C6FV98</accession>
<dbReference type="EMBL" id="SJPZ01000001">
    <property type="protein sequence ID" value="TWU65298.1"/>
    <property type="molecule type" value="Genomic_DNA"/>
</dbReference>
<dbReference type="Proteomes" id="UP000316476">
    <property type="component" value="Unassembled WGS sequence"/>
</dbReference>
<dbReference type="OrthoDB" id="252570at2"/>
<protein>
    <submittedName>
        <fullName evidence="2">Uncharacterized protein</fullName>
    </submittedName>
</protein>